<dbReference type="EMBL" id="LXQA010025254">
    <property type="protein sequence ID" value="MCH93572.1"/>
    <property type="molecule type" value="Genomic_DNA"/>
</dbReference>
<gene>
    <name evidence="12" type="ORF">A2U01_0014524</name>
</gene>
<dbReference type="Pfam" id="PF01582">
    <property type="entry name" value="TIR"/>
    <property type="match status" value="1"/>
</dbReference>
<evidence type="ECO:0000256" key="1">
    <source>
        <dbReference type="ARBA" id="ARBA00022723"/>
    </source>
</evidence>
<evidence type="ECO:0000256" key="8">
    <source>
        <dbReference type="PROSITE-ProRule" id="PRU00071"/>
    </source>
</evidence>
<comment type="subcellular location">
    <subcellularLocation>
        <location evidence="8 9">Nucleus</location>
    </subcellularLocation>
</comment>
<dbReference type="InterPro" id="IPR003851">
    <property type="entry name" value="Znf_Dof"/>
</dbReference>
<dbReference type="PROSITE" id="PS50104">
    <property type="entry name" value="TIR"/>
    <property type="match status" value="1"/>
</dbReference>
<comment type="caution">
    <text evidence="12">The sequence shown here is derived from an EMBL/GenBank/DDBJ whole genome shotgun (WGS) entry which is preliminary data.</text>
</comment>
<dbReference type="GO" id="GO:0008270">
    <property type="term" value="F:zinc ion binding"/>
    <property type="evidence" value="ECO:0007669"/>
    <property type="project" value="UniProtKB-KW"/>
</dbReference>
<keyword evidence="2 8" id="KW-0863">Zinc-finger</keyword>
<sequence length="260" mass="29338">MTDKARTANMPMPEAPLKCPHCESTNTKFVYFNNYDLSQPRHFCKTCRWYWTRGEALRNVPVGGALSKSSNNGNSIKSPAILSNTVADPTMKRYDVYLSFCEEDSLSFVVGISTTLTSQHGLVVFLDTQRFESDDDDQRLRHSESTLNVIGDCKIVIIVLSKNYTNSRGCLDELEKITECCRTSDDLTVVPVFYDGVYSPNTRLQGDMYGEAFPDFLDRISMEETSEKEDKFMSWVAAISYNKAYIYSGSAYFGNALIHG</sequence>
<evidence type="ECO:0000256" key="6">
    <source>
        <dbReference type="ARBA" id="ARBA00023163"/>
    </source>
</evidence>
<dbReference type="Gene3D" id="3.40.50.10140">
    <property type="entry name" value="Toll/interleukin-1 receptor homology (TIR) domain"/>
    <property type="match status" value="1"/>
</dbReference>
<protein>
    <recommendedName>
        <fullName evidence="9">Dof zinc finger protein</fullName>
    </recommendedName>
</protein>
<accession>A0A392N1X6</accession>
<evidence type="ECO:0000313" key="13">
    <source>
        <dbReference type="Proteomes" id="UP000265520"/>
    </source>
</evidence>
<dbReference type="GO" id="GO:0005634">
    <property type="term" value="C:nucleus"/>
    <property type="evidence" value="ECO:0007669"/>
    <property type="project" value="UniProtKB-SubCell"/>
</dbReference>
<evidence type="ECO:0000256" key="7">
    <source>
        <dbReference type="ARBA" id="ARBA00023242"/>
    </source>
</evidence>
<dbReference type="SMART" id="SM00255">
    <property type="entry name" value="TIR"/>
    <property type="match status" value="1"/>
</dbReference>
<evidence type="ECO:0000256" key="9">
    <source>
        <dbReference type="RuleBase" id="RU369094"/>
    </source>
</evidence>
<dbReference type="GO" id="GO:0007165">
    <property type="term" value="P:signal transduction"/>
    <property type="evidence" value="ECO:0007669"/>
    <property type="project" value="InterPro"/>
</dbReference>
<evidence type="ECO:0000313" key="12">
    <source>
        <dbReference type="EMBL" id="MCH93572.1"/>
    </source>
</evidence>
<keyword evidence="5 8" id="KW-0238">DNA-binding</keyword>
<reference evidence="12 13" key="1">
    <citation type="journal article" date="2018" name="Front. Plant Sci.">
        <title>Red Clover (Trifolium pratense) and Zigzag Clover (T. medium) - A Picture of Genomic Similarities and Differences.</title>
        <authorList>
            <person name="Dluhosova J."/>
            <person name="Istvanek J."/>
            <person name="Nedelnik J."/>
            <person name="Repkova J."/>
        </authorList>
    </citation>
    <scope>NUCLEOTIDE SEQUENCE [LARGE SCALE GENOMIC DNA]</scope>
    <source>
        <strain evidence="13">cv. 10/8</strain>
        <tissue evidence="12">Leaf</tissue>
    </source>
</reference>
<organism evidence="12 13">
    <name type="scientific">Trifolium medium</name>
    <dbReference type="NCBI Taxonomy" id="97028"/>
    <lineage>
        <taxon>Eukaryota</taxon>
        <taxon>Viridiplantae</taxon>
        <taxon>Streptophyta</taxon>
        <taxon>Embryophyta</taxon>
        <taxon>Tracheophyta</taxon>
        <taxon>Spermatophyta</taxon>
        <taxon>Magnoliopsida</taxon>
        <taxon>eudicotyledons</taxon>
        <taxon>Gunneridae</taxon>
        <taxon>Pentapetalae</taxon>
        <taxon>rosids</taxon>
        <taxon>fabids</taxon>
        <taxon>Fabales</taxon>
        <taxon>Fabaceae</taxon>
        <taxon>Papilionoideae</taxon>
        <taxon>50 kb inversion clade</taxon>
        <taxon>NPAAA clade</taxon>
        <taxon>Hologalegina</taxon>
        <taxon>IRL clade</taxon>
        <taxon>Trifolieae</taxon>
        <taxon>Trifolium</taxon>
    </lineage>
</organism>
<dbReference type="InterPro" id="IPR000157">
    <property type="entry name" value="TIR_dom"/>
</dbReference>
<keyword evidence="7 8" id="KW-0539">Nucleus</keyword>
<dbReference type="PANTHER" id="PTHR31992">
    <property type="entry name" value="DOF ZINC FINGER PROTEIN DOF1.4-RELATED"/>
    <property type="match status" value="1"/>
</dbReference>
<evidence type="ECO:0000256" key="2">
    <source>
        <dbReference type="ARBA" id="ARBA00022771"/>
    </source>
</evidence>
<dbReference type="GO" id="GO:0003677">
    <property type="term" value="F:DNA binding"/>
    <property type="evidence" value="ECO:0007669"/>
    <property type="project" value="UniProtKB-UniRule"/>
</dbReference>
<comment type="function">
    <text evidence="9">Transcription factor that binds specifically to a 5'-AA[AG]G-3' consensus core sequence.</text>
</comment>
<keyword evidence="6 9" id="KW-0804">Transcription</keyword>
<evidence type="ECO:0000256" key="3">
    <source>
        <dbReference type="ARBA" id="ARBA00022833"/>
    </source>
</evidence>
<evidence type="ECO:0000259" key="10">
    <source>
        <dbReference type="PROSITE" id="PS50104"/>
    </source>
</evidence>
<dbReference type="Proteomes" id="UP000265520">
    <property type="component" value="Unassembled WGS sequence"/>
</dbReference>
<dbReference type="InterPro" id="IPR045174">
    <property type="entry name" value="Dof"/>
</dbReference>
<keyword evidence="1 9" id="KW-0479">Metal-binding</keyword>
<feature type="domain" description="TIR" evidence="10">
    <location>
        <begin position="92"/>
        <end position="224"/>
    </location>
</feature>
<dbReference type="AlphaFoldDB" id="A0A392N1X6"/>
<dbReference type="GO" id="GO:0003700">
    <property type="term" value="F:DNA-binding transcription factor activity"/>
    <property type="evidence" value="ECO:0007669"/>
    <property type="project" value="UniProtKB-UniRule"/>
</dbReference>
<dbReference type="Pfam" id="PF02701">
    <property type="entry name" value="Zn_ribbon_Dof"/>
    <property type="match status" value="1"/>
</dbReference>
<evidence type="ECO:0000256" key="4">
    <source>
        <dbReference type="ARBA" id="ARBA00023015"/>
    </source>
</evidence>
<proteinExistence type="predicted"/>
<dbReference type="SUPFAM" id="SSF52200">
    <property type="entry name" value="Toll/Interleukin receptor TIR domain"/>
    <property type="match status" value="1"/>
</dbReference>
<evidence type="ECO:0000256" key="5">
    <source>
        <dbReference type="ARBA" id="ARBA00023125"/>
    </source>
</evidence>
<dbReference type="PANTHER" id="PTHR31992:SF191">
    <property type="entry name" value="DOF ZINC FINGER PROTEIN"/>
    <property type="match status" value="1"/>
</dbReference>
<feature type="domain" description="Dof-type" evidence="11">
    <location>
        <begin position="17"/>
        <end position="71"/>
    </location>
</feature>
<evidence type="ECO:0000259" key="11">
    <source>
        <dbReference type="PROSITE" id="PS50884"/>
    </source>
</evidence>
<keyword evidence="3 9" id="KW-0862">Zinc</keyword>
<dbReference type="InterPro" id="IPR035897">
    <property type="entry name" value="Toll_tir_struct_dom_sf"/>
</dbReference>
<name>A0A392N1X6_9FABA</name>
<keyword evidence="13" id="KW-1185">Reference proteome</keyword>
<keyword evidence="4 9" id="KW-0805">Transcription regulation</keyword>
<dbReference type="PROSITE" id="PS50884">
    <property type="entry name" value="ZF_DOF_2"/>
    <property type="match status" value="1"/>
</dbReference>